<accession>A0A3M7SQZ4</accession>
<dbReference type="EMBL" id="REGN01000931">
    <property type="protein sequence ID" value="RNA38027.1"/>
    <property type="molecule type" value="Genomic_DNA"/>
</dbReference>
<evidence type="ECO:0000313" key="2">
    <source>
        <dbReference type="Proteomes" id="UP000276133"/>
    </source>
</evidence>
<protein>
    <submittedName>
        <fullName evidence="1">Uncharacterized protein</fullName>
    </submittedName>
</protein>
<organism evidence="1 2">
    <name type="scientific">Brachionus plicatilis</name>
    <name type="common">Marine rotifer</name>
    <name type="synonym">Brachionus muelleri</name>
    <dbReference type="NCBI Taxonomy" id="10195"/>
    <lineage>
        <taxon>Eukaryota</taxon>
        <taxon>Metazoa</taxon>
        <taxon>Spiralia</taxon>
        <taxon>Gnathifera</taxon>
        <taxon>Rotifera</taxon>
        <taxon>Eurotatoria</taxon>
        <taxon>Monogononta</taxon>
        <taxon>Pseudotrocha</taxon>
        <taxon>Ploima</taxon>
        <taxon>Brachionidae</taxon>
        <taxon>Brachionus</taxon>
    </lineage>
</organism>
<proteinExistence type="predicted"/>
<comment type="caution">
    <text evidence="1">The sequence shown here is derived from an EMBL/GenBank/DDBJ whole genome shotgun (WGS) entry which is preliminary data.</text>
</comment>
<name>A0A3M7SQZ4_BRAPC</name>
<dbReference type="Proteomes" id="UP000276133">
    <property type="component" value="Unassembled WGS sequence"/>
</dbReference>
<reference evidence="1 2" key="1">
    <citation type="journal article" date="2018" name="Sci. Rep.">
        <title>Genomic signatures of local adaptation to the degree of environmental predictability in rotifers.</title>
        <authorList>
            <person name="Franch-Gras L."/>
            <person name="Hahn C."/>
            <person name="Garcia-Roger E.M."/>
            <person name="Carmona M.J."/>
            <person name="Serra M."/>
            <person name="Gomez A."/>
        </authorList>
    </citation>
    <scope>NUCLEOTIDE SEQUENCE [LARGE SCALE GENOMIC DNA]</scope>
    <source>
        <strain evidence="1">HYR1</strain>
    </source>
</reference>
<sequence length="62" mass="7331">MFTKSAQRGLALTTSYRVYFQGPVEEHRYQYLDPSLHNPDYGHNFHKLALTGHNFEHGEIFY</sequence>
<evidence type="ECO:0000313" key="1">
    <source>
        <dbReference type="EMBL" id="RNA38027.1"/>
    </source>
</evidence>
<dbReference type="AlphaFoldDB" id="A0A3M7SQZ4"/>
<gene>
    <name evidence="1" type="ORF">BpHYR1_009623</name>
</gene>
<keyword evidence="2" id="KW-1185">Reference proteome</keyword>